<feature type="region of interest" description="Disordered" evidence="1">
    <location>
        <begin position="178"/>
        <end position="202"/>
    </location>
</feature>
<reference evidence="2" key="1">
    <citation type="submission" date="2021-02" db="EMBL/GenBank/DDBJ databases">
        <authorList>
            <person name="Dougan E. K."/>
            <person name="Rhodes N."/>
            <person name="Thang M."/>
            <person name="Chan C."/>
        </authorList>
    </citation>
    <scope>NUCLEOTIDE SEQUENCE</scope>
</reference>
<dbReference type="Proteomes" id="UP000601435">
    <property type="component" value="Unassembled WGS sequence"/>
</dbReference>
<evidence type="ECO:0000313" key="3">
    <source>
        <dbReference type="Proteomes" id="UP000601435"/>
    </source>
</evidence>
<gene>
    <name evidence="2" type="ORF">SNEC2469_LOCUS10810</name>
</gene>
<name>A0A812QNP6_9DINO</name>
<comment type="caution">
    <text evidence="2">The sequence shown here is derived from an EMBL/GenBank/DDBJ whole genome shotgun (WGS) entry which is preliminary data.</text>
</comment>
<protein>
    <submittedName>
        <fullName evidence="2">Uncharacterized protein</fullName>
    </submittedName>
</protein>
<dbReference type="OrthoDB" id="407084at2759"/>
<proteinExistence type="predicted"/>
<accession>A0A812QNP6</accession>
<dbReference type="AlphaFoldDB" id="A0A812QNP6"/>
<feature type="non-terminal residue" evidence="2">
    <location>
        <position position="364"/>
    </location>
</feature>
<feature type="compositionally biased region" description="Basic and acidic residues" evidence="1">
    <location>
        <begin position="178"/>
        <end position="189"/>
    </location>
</feature>
<dbReference type="EMBL" id="CAJNJA010017195">
    <property type="protein sequence ID" value="CAE7396192.1"/>
    <property type="molecule type" value="Genomic_DNA"/>
</dbReference>
<organism evidence="2 3">
    <name type="scientific">Symbiodinium necroappetens</name>
    <dbReference type="NCBI Taxonomy" id="1628268"/>
    <lineage>
        <taxon>Eukaryota</taxon>
        <taxon>Sar</taxon>
        <taxon>Alveolata</taxon>
        <taxon>Dinophyceae</taxon>
        <taxon>Suessiales</taxon>
        <taxon>Symbiodiniaceae</taxon>
        <taxon>Symbiodinium</taxon>
    </lineage>
</organism>
<evidence type="ECO:0000313" key="2">
    <source>
        <dbReference type="EMBL" id="CAE7396192.1"/>
    </source>
</evidence>
<keyword evidence="3" id="KW-1185">Reference proteome</keyword>
<sequence>MVKTSLWHSASSSIGLTWSVAMTVAYRISSQGHGWPTVFIWLFPVVAPCSCCFGLVADTLVEGARHDDVRQRRRVYHLTSQEDVGAPLCMVRRQGGGAAGVLAGLQAFSSQSSMVPPLKCTILTRWQAEARFESILEALEAGLEKLSTEKGPDSSNPYSREEHRLFLSWLPEEDRKFLEDSDGPAESHRTKPATMGGGSSIPKGNLAQRGVSAVAGGIDSLTGSESGSGIASKAVDKLGIGKPKTGPAWRLQSWDIHARDKCEPWLIGYALGKFRGANQEAQRLVFRLLPGPYWSLLQRLDQLAEPLAIRTAKGERPTNDDIRRLANVMYETDQIKRGSMWDTDMTDQGARMWGELAHDEALRI</sequence>
<evidence type="ECO:0000256" key="1">
    <source>
        <dbReference type="SAM" id="MobiDB-lite"/>
    </source>
</evidence>